<evidence type="ECO:0000256" key="1">
    <source>
        <dbReference type="SAM" id="MobiDB-lite"/>
    </source>
</evidence>
<feature type="compositionally biased region" description="Basic and acidic residues" evidence="1">
    <location>
        <begin position="114"/>
        <end position="128"/>
    </location>
</feature>
<dbReference type="EMBL" id="CAKOGP040000136">
    <property type="protein sequence ID" value="CAJ1931289.1"/>
    <property type="molecule type" value="Genomic_DNA"/>
</dbReference>
<feature type="compositionally biased region" description="Low complexity" evidence="1">
    <location>
        <begin position="1"/>
        <end position="13"/>
    </location>
</feature>
<feature type="region of interest" description="Disordered" evidence="1">
    <location>
        <begin position="90"/>
        <end position="184"/>
    </location>
</feature>
<comment type="caution">
    <text evidence="2">The sequence shown here is derived from an EMBL/GenBank/DDBJ whole genome shotgun (WGS) entry which is preliminary data.</text>
</comment>
<evidence type="ECO:0000313" key="2">
    <source>
        <dbReference type="EMBL" id="CAJ1931289.1"/>
    </source>
</evidence>
<dbReference type="Proteomes" id="UP001295423">
    <property type="component" value="Unassembled WGS sequence"/>
</dbReference>
<evidence type="ECO:0000313" key="3">
    <source>
        <dbReference type="Proteomes" id="UP001295423"/>
    </source>
</evidence>
<protein>
    <submittedName>
        <fullName evidence="2">Uncharacterized protein</fullName>
    </submittedName>
</protein>
<sequence length="204" mass="22994">MTKLFQRFQFPRKQQQKQHQQVRKSLGSSSSVSSSYSTSIRMKSVRPASIYLQNQSSGRTGVNKYTCSPRLSLYLQEMQDGPQQLLWNQERAAGHESRPSSSLLAGAQSRRRQLHDSSSRSLMEDLHTRTNQTRLADSGTRQQAPYEKDDASFSSLSTVGLCEERSNKEGEDAAAGPSSSSSSLRLRFEMSDYLNDNEFSMSMF</sequence>
<gene>
    <name evidence="2" type="ORF">CYCCA115_LOCUS2325</name>
</gene>
<feature type="compositionally biased region" description="Polar residues" evidence="1">
    <location>
        <begin position="129"/>
        <end position="143"/>
    </location>
</feature>
<feature type="region of interest" description="Disordered" evidence="1">
    <location>
        <begin position="1"/>
        <end position="40"/>
    </location>
</feature>
<keyword evidence="3" id="KW-1185">Reference proteome</keyword>
<proteinExistence type="predicted"/>
<organism evidence="2 3">
    <name type="scientific">Cylindrotheca closterium</name>
    <dbReference type="NCBI Taxonomy" id="2856"/>
    <lineage>
        <taxon>Eukaryota</taxon>
        <taxon>Sar</taxon>
        <taxon>Stramenopiles</taxon>
        <taxon>Ochrophyta</taxon>
        <taxon>Bacillariophyta</taxon>
        <taxon>Bacillariophyceae</taxon>
        <taxon>Bacillariophycidae</taxon>
        <taxon>Bacillariales</taxon>
        <taxon>Bacillariaceae</taxon>
        <taxon>Cylindrotheca</taxon>
    </lineage>
</organism>
<accession>A0AAD2FDT6</accession>
<dbReference type="AlphaFoldDB" id="A0AAD2FDT6"/>
<reference evidence="2" key="1">
    <citation type="submission" date="2023-08" db="EMBL/GenBank/DDBJ databases">
        <authorList>
            <person name="Audoor S."/>
            <person name="Bilcke G."/>
        </authorList>
    </citation>
    <scope>NUCLEOTIDE SEQUENCE</scope>
</reference>
<feature type="compositionally biased region" description="Low complexity" evidence="1">
    <location>
        <begin position="23"/>
        <end position="39"/>
    </location>
</feature>
<feature type="compositionally biased region" description="Basic and acidic residues" evidence="1">
    <location>
        <begin position="162"/>
        <end position="171"/>
    </location>
</feature>
<name>A0AAD2FDT6_9STRA</name>